<dbReference type="OrthoDB" id="337615at2"/>
<feature type="region of interest" description="Disordered" evidence="1">
    <location>
        <begin position="113"/>
        <end position="159"/>
    </location>
</feature>
<dbReference type="InterPro" id="IPR036582">
    <property type="entry name" value="Mao_N_sf"/>
</dbReference>
<dbReference type="Pfam" id="PF07833">
    <property type="entry name" value="Cu_amine_oxidN1"/>
    <property type="match status" value="1"/>
</dbReference>
<name>A0A2W1LNW4_9BACL</name>
<evidence type="ECO:0000259" key="2">
    <source>
        <dbReference type="Pfam" id="PF07833"/>
    </source>
</evidence>
<comment type="caution">
    <text evidence="3">The sequence shown here is derived from an EMBL/GenBank/DDBJ whole genome shotgun (WGS) entry which is preliminary data.</text>
</comment>
<accession>A0A2W1LNW4</accession>
<reference evidence="3 4" key="1">
    <citation type="submission" date="2018-06" db="EMBL/GenBank/DDBJ databases">
        <title>Paenibacillus imtechensis sp. nov.</title>
        <authorList>
            <person name="Pinnaka A.K."/>
            <person name="Singh H."/>
            <person name="Kaur M."/>
        </authorList>
    </citation>
    <scope>NUCLEOTIDE SEQUENCE [LARGE SCALE GENOMIC DNA]</scope>
    <source>
        <strain evidence="3 4">SMB1</strain>
    </source>
</reference>
<gene>
    <name evidence="3" type="ORF">DNH61_25355</name>
</gene>
<feature type="domain" description="Copper amine oxidase-like N-terminal" evidence="2">
    <location>
        <begin position="78"/>
        <end position="117"/>
    </location>
</feature>
<sequence>MYCLDYCTERGIRGQMKKIRMKKSVFVTTILATSLVFGSVGAYSATGLQKITAQLNHDIQFKLNGSAWTPRNTDGSRITPITYNGTTYLPARAIADAVGTEVGWNGSTKTISIGEGSTGGSTGAVSGSQSGTSAGSSAGSSASPSTGTAPAGTSKNKGSLSDPIAIGTSYTYTDTYSYKPEVNGSYGATYTITLNKVASLSADGFKKLGLTSPDNFDEVDYKLVTLTMKISNAWFKAGSEETDMYLSMFRPSIWGTRAVDNSSSVIGVQDYGFDGSLSSNNSDQTVGVKVAPGQKKSYEVTGKAIVGVPKGQQSVLAFRKTTPDLEYEESFIYYSLK</sequence>
<dbReference type="EMBL" id="QKRB01000060">
    <property type="protein sequence ID" value="PZD93107.1"/>
    <property type="molecule type" value="Genomic_DNA"/>
</dbReference>
<evidence type="ECO:0000256" key="1">
    <source>
        <dbReference type="SAM" id="MobiDB-lite"/>
    </source>
</evidence>
<dbReference type="InterPro" id="IPR012854">
    <property type="entry name" value="Cu_amine_oxidase-like_N"/>
</dbReference>
<feature type="compositionally biased region" description="Low complexity" evidence="1">
    <location>
        <begin position="123"/>
        <end position="154"/>
    </location>
</feature>
<dbReference type="SUPFAM" id="SSF55383">
    <property type="entry name" value="Copper amine oxidase, domain N"/>
    <property type="match status" value="1"/>
</dbReference>
<dbReference type="AlphaFoldDB" id="A0A2W1LNW4"/>
<proteinExistence type="predicted"/>
<dbReference type="Proteomes" id="UP000249522">
    <property type="component" value="Unassembled WGS sequence"/>
</dbReference>
<protein>
    <recommendedName>
        <fullName evidence="2">Copper amine oxidase-like N-terminal domain-containing protein</fullName>
    </recommendedName>
</protein>
<keyword evidence="4" id="KW-1185">Reference proteome</keyword>
<evidence type="ECO:0000313" key="3">
    <source>
        <dbReference type="EMBL" id="PZD93107.1"/>
    </source>
</evidence>
<organism evidence="3 4">
    <name type="scientific">Paenibacillus sambharensis</name>
    <dbReference type="NCBI Taxonomy" id="1803190"/>
    <lineage>
        <taxon>Bacteria</taxon>
        <taxon>Bacillati</taxon>
        <taxon>Bacillota</taxon>
        <taxon>Bacilli</taxon>
        <taxon>Bacillales</taxon>
        <taxon>Paenibacillaceae</taxon>
        <taxon>Paenibacillus</taxon>
    </lineage>
</organism>
<evidence type="ECO:0000313" key="4">
    <source>
        <dbReference type="Proteomes" id="UP000249522"/>
    </source>
</evidence>